<evidence type="ECO:0000256" key="1">
    <source>
        <dbReference type="SAM" id="SignalP"/>
    </source>
</evidence>
<evidence type="ECO:0000313" key="3">
    <source>
        <dbReference type="Proteomes" id="UP000076577"/>
    </source>
</evidence>
<dbReference type="Proteomes" id="UP000076577">
    <property type="component" value="Unassembled WGS sequence"/>
</dbReference>
<feature type="chain" id="PRO_5007870748" evidence="1">
    <location>
        <begin position="29"/>
        <end position="259"/>
    </location>
</feature>
<gene>
    <name evidence="2" type="ORF">PsAD2_00623</name>
</gene>
<protein>
    <submittedName>
        <fullName evidence="2">Uncharacterized protein</fullName>
    </submittedName>
</protein>
<dbReference type="AlphaFoldDB" id="A0A166AN53"/>
<comment type="caution">
    <text evidence="2">The sequence shown here is derived from an EMBL/GenBank/DDBJ whole genome shotgun (WGS) entry which is preliminary data.</text>
</comment>
<proteinExistence type="predicted"/>
<dbReference type="OrthoDB" id="7772490at2"/>
<name>A0A166AN53_9HYPH</name>
<sequence>MEKERRNFSFLSKACIYLFALGILSSTAIENALPQDSIAPDFANWSNAQLIFVESTSPLESAVANAMNSPYAHVGILRLTGGGPVVLDTKPSLWEILLETFLNKTQSHRYAIYEVRGLSETNAYIPPRLANEYLHTPNDYFWRSGSSELSGAELVNLTYKAVGFDLGTPIKINEIGIHGKALYEWLKGRWKDHPDCNTPNLSLDDCWQHFKQQKVITPASIAADQRLVCVWSTFPSDRNRCPGPRYIPAKRSGDTPSHR</sequence>
<keyword evidence="1" id="KW-0732">Signal</keyword>
<dbReference type="EMBL" id="LMCB01000004">
    <property type="protein sequence ID" value="KZL21332.1"/>
    <property type="molecule type" value="Genomic_DNA"/>
</dbReference>
<evidence type="ECO:0000313" key="2">
    <source>
        <dbReference type="EMBL" id="KZL21332.1"/>
    </source>
</evidence>
<accession>A0A166AN53</accession>
<feature type="signal peptide" evidence="1">
    <location>
        <begin position="1"/>
        <end position="28"/>
    </location>
</feature>
<dbReference type="SUPFAM" id="SSF54001">
    <property type="entry name" value="Cysteine proteinases"/>
    <property type="match status" value="1"/>
</dbReference>
<dbReference type="Gene3D" id="3.90.1720.10">
    <property type="entry name" value="endopeptidase domain like (from Nostoc punctiforme)"/>
    <property type="match status" value="1"/>
</dbReference>
<keyword evidence="3" id="KW-1185">Reference proteome</keyword>
<dbReference type="RefSeq" id="WP_068002045.1">
    <property type="nucleotide sequence ID" value="NZ_FOFM01000005.1"/>
</dbReference>
<reference evidence="2 3" key="1">
    <citation type="journal article" date="2016" name="Front. Microbiol.">
        <title>Comparative Genomic Analysis Reveals a Diverse Repertoire of Genes Involved in Prokaryote-Eukaryote Interactions within the Pseudovibrio Genus.</title>
        <authorList>
            <person name="Romano S."/>
            <person name="Fernandez-Guerra A."/>
            <person name="Reen F.J."/>
            <person name="Glockner F.O."/>
            <person name="Crowley S.P."/>
            <person name="O'Sullivan O."/>
            <person name="Cotter P.D."/>
            <person name="Adams C."/>
            <person name="Dobson A.D."/>
            <person name="O'Gara F."/>
        </authorList>
    </citation>
    <scope>NUCLEOTIDE SEQUENCE [LARGE SCALE GENOMIC DNA]</scope>
    <source>
        <strain evidence="2 3">Ad2</strain>
    </source>
</reference>
<organism evidence="2 3">
    <name type="scientific">Pseudovibrio axinellae</name>
    <dbReference type="NCBI Taxonomy" id="989403"/>
    <lineage>
        <taxon>Bacteria</taxon>
        <taxon>Pseudomonadati</taxon>
        <taxon>Pseudomonadota</taxon>
        <taxon>Alphaproteobacteria</taxon>
        <taxon>Hyphomicrobiales</taxon>
        <taxon>Stappiaceae</taxon>
        <taxon>Pseudovibrio</taxon>
    </lineage>
</organism>
<dbReference type="PATRIC" id="fig|989403.3.peg.665"/>
<dbReference type="InterPro" id="IPR038765">
    <property type="entry name" value="Papain-like_cys_pep_sf"/>
</dbReference>